<feature type="domain" description="Fe2OG dioxygenase" evidence="2">
    <location>
        <begin position="119"/>
        <end position="232"/>
    </location>
</feature>
<proteinExistence type="inferred from homology"/>
<reference evidence="3 4" key="1">
    <citation type="submission" date="2016-11" db="EMBL/GenBank/DDBJ databases">
        <authorList>
            <person name="Jaros S."/>
            <person name="Januszkiewicz K."/>
            <person name="Wedrychowicz H."/>
        </authorList>
    </citation>
    <scope>NUCLEOTIDE SEQUENCE [LARGE SCALE GENOMIC DNA]</scope>
    <source>
        <strain evidence="3 4">DSM 27406</strain>
    </source>
</reference>
<evidence type="ECO:0000313" key="3">
    <source>
        <dbReference type="EMBL" id="SHL24191.1"/>
    </source>
</evidence>
<keyword evidence="1" id="KW-0560">Oxidoreductase</keyword>
<keyword evidence="1" id="KW-0408">Iron</keyword>
<dbReference type="InterPro" id="IPR018655">
    <property type="entry name" value="DUF2086"/>
</dbReference>
<gene>
    <name evidence="3" type="ORF">SAMN05444266_102572</name>
</gene>
<evidence type="ECO:0000313" key="4">
    <source>
        <dbReference type="Proteomes" id="UP000184420"/>
    </source>
</evidence>
<dbReference type="Pfam" id="PF09859">
    <property type="entry name" value="Oxygenase-NA"/>
    <property type="match status" value="1"/>
</dbReference>
<dbReference type="GO" id="GO:0046872">
    <property type="term" value="F:metal ion binding"/>
    <property type="evidence" value="ECO:0007669"/>
    <property type="project" value="UniProtKB-KW"/>
</dbReference>
<comment type="similarity">
    <text evidence="1">Belongs to the iron/ascorbate-dependent oxidoreductase family.</text>
</comment>
<dbReference type="Proteomes" id="UP000184420">
    <property type="component" value="Unassembled WGS sequence"/>
</dbReference>
<dbReference type="EMBL" id="FRBL01000002">
    <property type="protein sequence ID" value="SHL24191.1"/>
    <property type="molecule type" value="Genomic_DNA"/>
</dbReference>
<dbReference type="PROSITE" id="PS51471">
    <property type="entry name" value="FE2OG_OXY"/>
    <property type="match status" value="1"/>
</dbReference>
<dbReference type="AlphaFoldDB" id="A0A1M6Z0Z1"/>
<keyword evidence="1" id="KW-0479">Metal-binding</keyword>
<dbReference type="Gene3D" id="2.60.120.620">
    <property type="entry name" value="q2cbj1_9rhob like domain"/>
    <property type="match status" value="1"/>
</dbReference>
<dbReference type="InterPro" id="IPR005123">
    <property type="entry name" value="Oxoglu/Fe-dep_dioxygenase_dom"/>
</dbReference>
<dbReference type="STRING" id="1419482.SAMN05444266_102572"/>
<dbReference type="GO" id="GO:0016491">
    <property type="term" value="F:oxidoreductase activity"/>
    <property type="evidence" value="ECO:0007669"/>
    <property type="project" value="UniProtKB-KW"/>
</dbReference>
<evidence type="ECO:0000256" key="1">
    <source>
        <dbReference type="RuleBase" id="RU003682"/>
    </source>
</evidence>
<sequence length="234" mass="27242">MQNEIAQLPWQIYRETLHNKGFVIIDNFLSEEQCDALRQQYDNPGLYRKTITMERYRFGKGEYKYMKYPLPPLIQSLREAVYEQIVPVANQWMEQVKSDTRYPPKLSELHELCAAHQQVLPTVLILKYQQDGFNTLHQDLYGDIFFPLQMVFMLTEPEADYSGGEFVITEQIPRAQSKANVLKPRKGSVLIFATNYRPVKGTQGYYRVNMKHGVSTVHNGQRFSLGVIFHDALT</sequence>
<dbReference type="SUPFAM" id="SSF51197">
    <property type="entry name" value="Clavaminate synthase-like"/>
    <property type="match status" value="1"/>
</dbReference>
<organism evidence="3 4">
    <name type="scientific">Chitinophaga jiangningensis</name>
    <dbReference type="NCBI Taxonomy" id="1419482"/>
    <lineage>
        <taxon>Bacteria</taxon>
        <taxon>Pseudomonadati</taxon>
        <taxon>Bacteroidota</taxon>
        <taxon>Chitinophagia</taxon>
        <taxon>Chitinophagales</taxon>
        <taxon>Chitinophagaceae</taxon>
        <taxon>Chitinophaga</taxon>
    </lineage>
</organism>
<dbReference type="RefSeq" id="WP_073079419.1">
    <property type="nucleotide sequence ID" value="NZ_FRBL01000002.1"/>
</dbReference>
<evidence type="ECO:0000259" key="2">
    <source>
        <dbReference type="PROSITE" id="PS51471"/>
    </source>
</evidence>
<keyword evidence="4" id="KW-1185">Reference proteome</keyword>
<accession>A0A1M6Z0Z1</accession>
<name>A0A1M6Z0Z1_9BACT</name>
<dbReference type="OrthoDB" id="9781972at2"/>
<protein>
    <recommendedName>
        <fullName evidence="2">Fe2OG dioxygenase domain-containing protein</fullName>
    </recommendedName>
</protein>